<dbReference type="Pfam" id="PF00211">
    <property type="entry name" value="Guanylate_cyc"/>
    <property type="match status" value="1"/>
</dbReference>
<dbReference type="GO" id="GO:0000166">
    <property type="term" value="F:nucleotide binding"/>
    <property type="evidence" value="ECO:0007669"/>
    <property type="project" value="UniProtKB-KW"/>
</dbReference>
<reference evidence="9" key="3">
    <citation type="submission" date="2021-02" db="UniProtKB">
        <authorList>
            <consortium name="EnsemblMetazoa"/>
        </authorList>
    </citation>
    <scope>IDENTIFICATION</scope>
    <source>
        <strain evidence="9">USDA</strain>
    </source>
</reference>
<dbReference type="FunCoup" id="E0W2A2">
    <property type="interactions" value="187"/>
</dbReference>
<feature type="region of interest" description="Disordered" evidence="6">
    <location>
        <begin position="82"/>
        <end position="104"/>
    </location>
</feature>
<reference evidence="8" key="2">
    <citation type="submission" date="2007-04" db="EMBL/GenBank/DDBJ databases">
        <title>The genome of the human body louse.</title>
        <authorList>
            <consortium name="The Human Body Louse Genome Consortium"/>
            <person name="Kirkness E."/>
            <person name="Walenz B."/>
            <person name="Hass B."/>
            <person name="Bruggner R."/>
            <person name="Strausberg R."/>
        </authorList>
    </citation>
    <scope>NUCLEOTIDE SEQUENCE</scope>
    <source>
        <strain evidence="8">USDA</strain>
    </source>
</reference>
<evidence type="ECO:0000313" key="9">
    <source>
        <dbReference type="EnsemblMetazoa" id="PHUM588150-PA"/>
    </source>
</evidence>
<dbReference type="GO" id="GO:0008074">
    <property type="term" value="C:guanylate cyclase complex, soluble"/>
    <property type="evidence" value="ECO:0007669"/>
    <property type="project" value="TreeGrafter"/>
</dbReference>
<evidence type="ECO:0000256" key="3">
    <source>
        <dbReference type="ARBA" id="ARBA00023239"/>
    </source>
</evidence>
<reference evidence="8" key="1">
    <citation type="submission" date="2007-04" db="EMBL/GenBank/DDBJ databases">
        <title>Annotation of Pediculus humanus corporis strain USDA.</title>
        <authorList>
            <person name="Kirkness E."/>
            <person name="Hannick L."/>
            <person name="Hass B."/>
            <person name="Bruggner R."/>
            <person name="Lawson D."/>
            <person name="Bidwell S."/>
            <person name="Joardar V."/>
            <person name="Caler E."/>
            <person name="Walenz B."/>
            <person name="Inman J."/>
            <person name="Schobel S."/>
            <person name="Galinsky K."/>
            <person name="Amedeo P."/>
            <person name="Strausberg R."/>
        </authorList>
    </citation>
    <scope>NUCLEOTIDE SEQUENCE</scope>
    <source>
        <strain evidence="8">USDA</strain>
    </source>
</reference>
<dbReference type="GO" id="GO:0020037">
    <property type="term" value="F:heme binding"/>
    <property type="evidence" value="ECO:0007669"/>
    <property type="project" value="InterPro"/>
</dbReference>
<evidence type="ECO:0000256" key="5">
    <source>
        <dbReference type="SAM" id="Coils"/>
    </source>
</evidence>
<protein>
    <recommendedName>
        <fullName evidence="1">guanylate cyclase</fullName>
        <ecNumber evidence="1">4.6.1.2</ecNumber>
    </recommendedName>
</protein>
<keyword evidence="10" id="KW-1185">Reference proteome</keyword>
<dbReference type="EnsemblMetazoa" id="PHUM588150-RA">
    <property type="protein sequence ID" value="PHUM588150-PA"/>
    <property type="gene ID" value="PHUM588150"/>
</dbReference>
<name>E0W2A2_PEDHC</name>
<evidence type="ECO:0000256" key="1">
    <source>
        <dbReference type="ARBA" id="ARBA00012202"/>
    </source>
</evidence>
<dbReference type="PROSITE" id="PS50125">
    <property type="entry name" value="GUANYLATE_CYCLASE_2"/>
    <property type="match status" value="1"/>
</dbReference>
<evidence type="ECO:0000259" key="7">
    <source>
        <dbReference type="PROSITE" id="PS50125"/>
    </source>
</evidence>
<dbReference type="STRING" id="121224.E0W2A2"/>
<keyword evidence="2" id="KW-0547">Nucleotide-binding</keyword>
<organism>
    <name type="scientific">Pediculus humanus subsp. corporis</name>
    <name type="common">Body louse</name>
    <dbReference type="NCBI Taxonomy" id="121224"/>
    <lineage>
        <taxon>Eukaryota</taxon>
        <taxon>Metazoa</taxon>
        <taxon>Ecdysozoa</taxon>
        <taxon>Arthropoda</taxon>
        <taxon>Hexapoda</taxon>
        <taxon>Insecta</taxon>
        <taxon>Pterygota</taxon>
        <taxon>Neoptera</taxon>
        <taxon>Paraneoptera</taxon>
        <taxon>Psocodea</taxon>
        <taxon>Troctomorpha</taxon>
        <taxon>Phthiraptera</taxon>
        <taxon>Anoplura</taxon>
        <taxon>Pediculidae</taxon>
        <taxon>Pediculus</taxon>
    </lineage>
</organism>
<evidence type="ECO:0000313" key="8">
    <source>
        <dbReference type="EMBL" id="EEB19758.1"/>
    </source>
</evidence>
<dbReference type="EMBL" id="AAZO01007171">
    <property type="status" value="NOT_ANNOTATED_CDS"/>
    <property type="molecule type" value="Genomic_DNA"/>
</dbReference>
<dbReference type="VEuPathDB" id="VectorBase:PHUM588150"/>
<proteinExistence type="predicted"/>
<evidence type="ECO:0000313" key="10">
    <source>
        <dbReference type="Proteomes" id="UP000009046"/>
    </source>
</evidence>
<gene>
    <name evidence="9" type="primary">8232669</name>
    <name evidence="8" type="ORF">Phum_PHUM588150</name>
</gene>
<dbReference type="InterPro" id="IPR011645">
    <property type="entry name" value="HNOB_dom_associated"/>
</dbReference>
<keyword evidence="5" id="KW-0175">Coiled coil</keyword>
<dbReference type="EMBL" id="AAZO01007170">
    <property type="status" value="NOT_ANNOTATED_CDS"/>
    <property type="molecule type" value="Genomic_DNA"/>
</dbReference>
<dbReference type="PANTHER" id="PTHR45655">
    <property type="entry name" value="GUANYLATE CYCLASE SOLUBLE SUBUNIT BETA-2"/>
    <property type="match status" value="1"/>
</dbReference>
<dbReference type="Gene3D" id="3.30.70.1230">
    <property type="entry name" value="Nucleotide cyclase"/>
    <property type="match status" value="1"/>
</dbReference>
<dbReference type="InterPro" id="IPR029787">
    <property type="entry name" value="Nucleotide_cyclase"/>
</dbReference>
<dbReference type="HOGENOM" id="CLU_618656_0_0_1"/>
<dbReference type="AlphaFoldDB" id="E0W2A2"/>
<feature type="domain" description="Guanylate cyclase" evidence="7">
    <location>
        <begin position="349"/>
        <end position="379"/>
    </location>
</feature>
<dbReference type="InParanoid" id="E0W2A2"/>
<dbReference type="EMBL" id="AAZO01007172">
    <property type="status" value="NOT_ANNOTATED_CDS"/>
    <property type="molecule type" value="Genomic_DNA"/>
</dbReference>
<sequence>MTEKLPYGVSNCVRYSYLEDIYNRIKQSEDSNAEEIFDELGRELVDLSCDGRIERAFRSLGGNIIDFLTTLNSVHDVLLLDNESDNEQEGNVNREQDNDDVENDEILDSDKPGFISTTVLPESNVLELNFTSYGPPYAYLLVGILKGVAEKLYQTDINVDISTQDFIHFKYTITPSSDSGVTTPHQKPSTVPEDLSMGIKKPKGIFSGFNDIIKRANTPFLLTILTGSAQGLEVKGQMVYCSESDSILFVGSPFLDGLEGLNGKGLFISDIPIHDATRDVILVGEQARAQDGLRRRMDKLKSSIEEANQAIDKEKEKNVSLLHLIFPPNIAEKLWLGETIDAKAHDNVTILFSDIVGFTSICSTTTPFMVIKMLEDLYSHCLKDENTFTMEPRPRECLPRGFPPEIPGTCYFLKGYRHPEVDSDDPLENHIRQALKDLSLVEA</sequence>
<dbReference type="OMA" id="SCDGRIE"/>
<dbReference type="OrthoDB" id="6127067at2759"/>
<keyword evidence="3 8" id="KW-0456">Lyase</keyword>
<dbReference type="SUPFAM" id="SSF55073">
    <property type="entry name" value="Nucleotide cyclase"/>
    <property type="match status" value="1"/>
</dbReference>
<dbReference type="EMBL" id="AAZO01007169">
    <property type="status" value="NOT_ANNOTATED_CDS"/>
    <property type="molecule type" value="Genomic_DNA"/>
</dbReference>
<dbReference type="Gene3D" id="3.90.1520.10">
    <property type="entry name" value="H-NOX domain"/>
    <property type="match status" value="1"/>
</dbReference>
<accession>E0W2A2</accession>
<dbReference type="PANTHER" id="PTHR45655:SF6">
    <property type="entry name" value="HEAD-SPECIFIC GUANYLATE CYCLASE"/>
    <property type="match status" value="1"/>
</dbReference>
<dbReference type="SMART" id="SM00044">
    <property type="entry name" value="CYCc"/>
    <property type="match status" value="1"/>
</dbReference>
<dbReference type="InterPro" id="IPR042463">
    <property type="entry name" value="HNOB_dom_associated_sf"/>
</dbReference>
<dbReference type="GO" id="GO:0004383">
    <property type="term" value="F:guanylate cyclase activity"/>
    <property type="evidence" value="ECO:0007669"/>
    <property type="project" value="UniProtKB-EC"/>
</dbReference>
<dbReference type="Gene3D" id="3.30.450.260">
    <property type="entry name" value="Haem NO binding associated domain"/>
    <property type="match status" value="1"/>
</dbReference>
<dbReference type="Gene3D" id="6.10.250.780">
    <property type="match status" value="1"/>
</dbReference>
<dbReference type="EMBL" id="DS235875">
    <property type="protein sequence ID" value="EEB19758.1"/>
    <property type="molecule type" value="Genomic_DNA"/>
</dbReference>
<evidence type="ECO:0000256" key="4">
    <source>
        <dbReference type="ARBA" id="ARBA00023293"/>
    </source>
</evidence>
<dbReference type="eggNOG" id="KOG4171">
    <property type="taxonomic scope" value="Eukaryota"/>
</dbReference>
<dbReference type="InterPro" id="IPR001054">
    <property type="entry name" value="A/G_cyclase"/>
</dbReference>
<evidence type="ECO:0000256" key="2">
    <source>
        <dbReference type="ARBA" id="ARBA00022741"/>
    </source>
</evidence>
<dbReference type="Pfam" id="PF07701">
    <property type="entry name" value="HNOBA"/>
    <property type="match status" value="1"/>
</dbReference>
<dbReference type="Proteomes" id="UP000009046">
    <property type="component" value="Unassembled WGS sequence"/>
</dbReference>
<evidence type="ECO:0000256" key="6">
    <source>
        <dbReference type="SAM" id="MobiDB-lite"/>
    </source>
</evidence>
<dbReference type="InterPro" id="IPR038158">
    <property type="entry name" value="H-NOX_domain_sf"/>
</dbReference>
<dbReference type="RefSeq" id="XP_002432496.1">
    <property type="nucleotide sequence ID" value="XM_002432451.1"/>
</dbReference>
<dbReference type="EC" id="4.6.1.2" evidence="1"/>
<dbReference type="CTD" id="8232669"/>
<dbReference type="GO" id="GO:0019934">
    <property type="term" value="P:cGMP-mediated signaling"/>
    <property type="evidence" value="ECO:0007669"/>
    <property type="project" value="TreeGrafter"/>
</dbReference>
<dbReference type="GO" id="GO:0070482">
    <property type="term" value="P:response to oxygen levels"/>
    <property type="evidence" value="ECO:0007669"/>
    <property type="project" value="TreeGrafter"/>
</dbReference>
<dbReference type="KEGG" id="phu:Phum_PHUM588150"/>
<dbReference type="GeneID" id="8232669"/>
<feature type="coiled-coil region" evidence="5">
    <location>
        <begin position="290"/>
        <end position="324"/>
    </location>
</feature>
<keyword evidence="4" id="KW-0141">cGMP biosynthesis</keyword>